<name>Q16JK5_AEDAE</name>
<feature type="compositionally biased region" description="Basic residues" evidence="1">
    <location>
        <begin position="312"/>
        <end position="323"/>
    </location>
</feature>
<feature type="compositionally biased region" description="Basic and acidic residues" evidence="1">
    <location>
        <begin position="285"/>
        <end position="294"/>
    </location>
</feature>
<evidence type="ECO:0000313" key="3">
    <source>
        <dbReference type="EMBL" id="EAT34457.1"/>
    </source>
</evidence>
<evidence type="ECO:0000256" key="2">
    <source>
        <dbReference type="SAM" id="SignalP"/>
    </source>
</evidence>
<proteinExistence type="predicted"/>
<reference evidence="3" key="3">
    <citation type="submission" date="2012-09" db="EMBL/GenBank/DDBJ databases">
        <authorList>
            <consortium name="VectorBase"/>
        </authorList>
    </citation>
    <scope>NUCLEOTIDE SEQUENCE</scope>
    <source>
        <strain evidence="3">Liverpool</strain>
    </source>
</reference>
<dbReference type="VEuPathDB" id="VectorBase:AAEL013303"/>
<evidence type="ECO:0000256" key="1">
    <source>
        <dbReference type="SAM" id="MobiDB-lite"/>
    </source>
</evidence>
<feature type="compositionally biased region" description="Low complexity" evidence="1">
    <location>
        <begin position="338"/>
        <end position="365"/>
    </location>
</feature>
<dbReference type="OMA" id="NHHSKSA"/>
<feature type="compositionally biased region" description="Low complexity" evidence="1">
    <location>
        <begin position="447"/>
        <end position="475"/>
    </location>
</feature>
<reference evidence="3" key="2">
    <citation type="journal article" date="2007" name="Science">
        <title>Genome sequence of Aedes aegypti, a major arbovirus vector.</title>
        <authorList>
            <person name="Nene V."/>
            <person name="Wortman J.R."/>
            <person name="Lawson D."/>
            <person name="Haas B."/>
            <person name="Kodira C."/>
            <person name="Tu Z.J."/>
            <person name="Loftus B."/>
            <person name="Xi Z."/>
            <person name="Megy K."/>
            <person name="Grabherr M."/>
            <person name="Ren Q."/>
            <person name="Zdobnov E.M."/>
            <person name="Lobo N.F."/>
            <person name="Campbell K.S."/>
            <person name="Brown S.E."/>
            <person name="Bonaldo M.F."/>
            <person name="Zhu J."/>
            <person name="Sinkins S.P."/>
            <person name="Hogenkamp D.G."/>
            <person name="Amedeo P."/>
            <person name="Arensburger P."/>
            <person name="Atkinson P.W."/>
            <person name="Bidwell S."/>
            <person name="Biedler J."/>
            <person name="Birney E."/>
            <person name="Bruggner R.V."/>
            <person name="Costas J."/>
            <person name="Coy M.R."/>
            <person name="Crabtree J."/>
            <person name="Crawford M."/>
            <person name="Debruyn B."/>
            <person name="Decaprio D."/>
            <person name="Eiglmeier K."/>
            <person name="Eisenstadt E."/>
            <person name="El-Dorry H."/>
            <person name="Gelbart W.M."/>
            <person name="Gomes S.L."/>
            <person name="Hammond M."/>
            <person name="Hannick L.I."/>
            <person name="Hogan J.R."/>
            <person name="Holmes M.H."/>
            <person name="Jaffe D."/>
            <person name="Johnston J.S."/>
            <person name="Kennedy R.C."/>
            <person name="Koo H."/>
            <person name="Kravitz S."/>
            <person name="Kriventseva E.V."/>
            <person name="Kulp D."/>
            <person name="Labutti K."/>
            <person name="Lee E."/>
            <person name="Li S."/>
            <person name="Lovin D.D."/>
            <person name="Mao C."/>
            <person name="Mauceli E."/>
            <person name="Menck C.F."/>
            <person name="Miller J.R."/>
            <person name="Montgomery P."/>
            <person name="Mori A."/>
            <person name="Nascimento A.L."/>
            <person name="Naveira H.F."/>
            <person name="Nusbaum C."/>
            <person name="O'leary S."/>
            <person name="Orvis J."/>
            <person name="Pertea M."/>
            <person name="Quesneville H."/>
            <person name="Reidenbach K.R."/>
            <person name="Rogers Y.H."/>
            <person name="Roth C.W."/>
            <person name="Schneider J.R."/>
            <person name="Schatz M."/>
            <person name="Shumway M."/>
            <person name="Stanke M."/>
            <person name="Stinson E.O."/>
            <person name="Tubio J.M."/>
            <person name="Vanzee J.P."/>
            <person name="Verjovski-Almeida S."/>
            <person name="Werner D."/>
            <person name="White O."/>
            <person name="Wyder S."/>
            <person name="Zeng Q."/>
            <person name="Zhao Q."/>
            <person name="Zhao Y."/>
            <person name="Hill C.A."/>
            <person name="Raikhel A.S."/>
            <person name="Soares M.B."/>
            <person name="Knudson D.L."/>
            <person name="Lee N.H."/>
            <person name="Galagan J."/>
            <person name="Salzberg S.L."/>
            <person name="Paulsen I.T."/>
            <person name="Dimopoulos G."/>
            <person name="Collins F.H."/>
            <person name="Birren B."/>
            <person name="Fraser-Liggett C.M."/>
            <person name="Severson D.W."/>
        </authorList>
    </citation>
    <scope>NUCLEOTIDE SEQUENCE [LARGE SCALE GENOMIC DNA]</scope>
    <source>
        <strain evidence="3">Liverpool</strain>
    </source>
</reference>
<dbReference type="AlphaFoldDB" id="Q16JK5"/>
<evidence type="ECO:0000313" key="4">
    <source>
        <dbReference type="Proteomes" id="UP000682892"/>
    </source>
</evidence>
<gene>
    <name evidence="3" type="ORF">AaeL_AAEL013303</name>
</gene>
<feature type="region of interest" description="Disordered" evidence="1">
    <location>
        <begin position="285"/>
        <end position="475"/>
    </location>
</feature>
<sequence>MNYRLLVWLCLLVPLVASLPQEEGLRSLLLRRGGRVGTKGQLQLLGNERILNSWERLQCCNVHKRTNFNHQLHHHYYHDHHSRRNRHINANHVPHNSRLSHHKPIVDSPSGLQKKQGTAGLTDAQKLLLDTEIGKVAERHDQQLRQLAFGSFTSFSDYFLDNLKKSNVAVGFAFAQSSTTTSSDSVGTTSEIPFYDEVDDDAKSAANATTVGSGGTTNHHSKSAQPASLTLDQSTNRFPGKVWGEGTESKFGPILEYVLQRIQTLFSVYKHDDLSRPGVPIADAVEAKSEDAKTTEATTTTTSSTVAPVQKKGLHPLLARKKFAYSPKEAKAKATEDSGTPTTTLKTTTTTAESSESSSVSSLATRRTRPTRPAPVARASAPKAGLPSRVPRTTTKRTTTTPEPETSSVTTRTTRRRGGRPTRPSGSQFLAGKTATEEKAVPVAPTVASTPEEASPSSTAATSSLPSSPASTAAAPPAVLSNTIPLTAEATVASEVVVKHVPLLPVEPAPVVEAQLDDVGPDQQLA</sequence>
<feature type="region of interest" description="Disordered" evidence="1">
    <location>
        <begin position="205"/>
        <end position="235"/>
    </location>
</feature>
<dbReference type="HOGENOM" id="CLU_517987_0_0_1"/>
<reference evidence="3" key="1">
    <citation type="submission" date="2005-10" db="EMBL/GenBank/DDBJ databases">
        <authorList>
            <person name="Loftus B.J."/>
            <person name="Nene V.M."/>
            <person name="Hannick L.I."/>
            <person name="Bidwell S."/>
            <person name="Haas B."/>
            <person name="Amedeo P."/>
            <person name="Orvis J."/>
            <person name="Wortman J.R."/>
            <person name="White O.R."/>
            <person name="Salzberg S."/>
            <person name="Shumway M."/>
            <person name="Koo H."/>
            <person name="Zhao Y."/>
            <person name="Holmes M."/>
            <person name="Miller J."/>
            <person name="Schatz M."/>
            <person name="Pop M."/>
            <person name="Pai G."/>
            <person name="Utterback T."/>
            <person name="Rogers Y.-H."/>
            <person name="Kravitz S."/>
            <person name="Fraser C.M."/>
        </authorList>
    </citation>
    <scope>NUCLEOTIDE SEQUENCE</scope>
    <source>
        <strain evidence="3">Liverpool</strain>
    </source>
</reference>
<feature type="compositionally biased region" description="Polar residues" evidence="1">
    <location>
        <begin position="223"/>
        <end position="235"/>
    </location>
</feature>
<protein>
    <submittedName>
        <fullName evidence="3">AAEL013303-PA</fullName>
    </submittedName>
</protein>
<feature type="chain" id="PRO_5014307175" evidence="2">
    <location>
        <begin position="19"/>
        <end position="526"/>
    </location>
</feature>
<accession>Q16JK5</accession>
<feature type="compositionally biased region" description="Low complexity" evidence="1">
    <location>
        <begin position="295"/>
        <end position="305"/>
    </location>
</feature>
<dbReference type="EMBL" id="CH478004">
    <property type="protein sequence ID" value="EAT34457.1"/>
    <property type="molecule type" value="Genomic_DNA"/>
</dbReference>
<organism evidence="3 4">
    <name type="scientific">Aedes aegypti</name>
    <name type="common">Yellowfever mosquito</name>
    <name type="synonym">Culex aegypti</name>
    <dbReference type="NCBI Taxonomy" id="7159"/>
    <lineage>
        <taxon>Eukaryota</taxon>
        <taxon>Metazoa</taxon>
        <taxon>Ecdysozoa</taxon>
        <taxon>Arthropoda</taxon>
        <taxon>Hexapoda</taxon>
        <taxon>Insecta</taxon>
        <taxon>Pterygota</taxon>
        <taxon>Neoptera</taxon>
        <taxon>Endopterygota</taxon>
        <taxon>Diptera</taxon>
        <taxon>Nematocera</taxon>
        <taxon>Culicoidea</taxon>
        <taxon>Culicidae</taxon>
        <taxon>Culicinae</taxon>
        <taxon>Aedini</taxon>
        <taxon>Aedes</taxon>
        <taxon>Stegomyia</taxon>
    </lineage>
</organism>
<dbReference type="PaxDb" id="7159-AAEL013303-PA"/>
<dbReference type="STRING" id="7159.Q16JK5"/>
<feature type="signal peptide" evidence="2">
    <location>
        <begin position="1"/>
        <end position="18"/>
    </location>
</feature>
<feature type="compositionally biased region" description="Low complexity" evidence="1">
    <location>
        <begin position="374"/>
        <end position="412"/>
    </location>
</feature>
<dbReference type="Proteomes" id="UP000682892">
    <property type="component" value="Unassembled WGS sequence"/>
</dbReference>
<keyword evidence="2" id="KW-0732">Signal</keyword>
<dbReference type="eggNOG" id="ENOG502T6X2">
    <property type="taxonomic scope" value="Eukaryota"/>
</dbReference>